<feature type="region of interest" description="Disordered" evidence="6">
    <location>
        <begin position="350"/>
        <end position="434"/>
    </location>
</feature>
<keyword evidence="3" id="KW-0677">Repeat</keyword>
<dbReference type="InterPro" id="IPR050505">
    <property type="entry name" value="WDR55/POC1"/>
</dbReference>
<reference evidence="7" key="1">
    <citation type="journal article" date="2020" name="Stud. Mycol.">
        <title>101 Dothideomycetes genomes: a test case for predicting lifestyles and emergence of pathogens.</title>
        <authorList>
            <person name="Haridas S."/>
            <person name="Albert R."/>
            <person name="Binder M."/>
            <person name="Bloem J."/>
            <person name="Labutti K."/>
            <person name="Salamov A."/>
            <person name="Andreopoulos B."/>
            <person name="Baker S."/>
            <person name="Barry K."/>
            <person name="Bills G."/>
            <person name="Bluhm B."/>
            <person name="Cannon C."/>
            <person name="Castanera R."/>
            <person name="Culley D."/>
            <person name="Daum C."/>
            <person name="Ezra D."/>
            <person name="Gonzalez J."/>
            <person name="Henrissat B."/>
            <person name="Kuo A."/>
            <person name="Liang C."/>
            <person name="Lipzen A."/>
            <person name="Lutzoni F."/>
            <person name="Magnuson J."/>
            <person name="Mondo S."/>
            <person name="Nolan M."/>
            <person name="Ohm R."/>
            <person name="Pangilinan J."/>
            <person name="Park H.-J."/>
            <person name="Ramirez L."/>
            <person name="Alfaro M."/>
            <person name="Sun H."/>
            <person name="Tritt A."/>
            <person name="Yoshinaga Y."/>
            <person name="Zwiers L.-H."/>
            <person name="Turgeon B."/>
            <person name="Goodwin S."/>
            <person name="Spatafora J."/>
            <person name="Crous P."/>
            <person name="Grigoriev I."/>
        </authorList>
    </citation>
    <scope>NUCLEOTIDE SEQUENCE</scope>
    <source>
        <strain evidence="7">CBS 183.55</strain>
    </source>
</reference>
<comment type="similarity">
    <text evidence="1">Belongs to the WD repeat WDR55 family.</text>
</comment>
<dbReference type="InterPro" id="IPR001680">
    <property type="entry name" value="WD40_rpt"/>
</dbReference>
<dbReference type="PANTHER" id="PTHR44019">
    <property type="entry name" value="WD REPEAT-CONTAINING PROTEIN 55"/>
    <property type="match status" value="1"/>
</dbReference>
<evidence type="ECO:0000256" key="3">
    <source>
        <dbReference type="ARBA" id="ARBA00022737"/>
    </source>
</evidence>
<evidence type="ECO:0000256" key="1">
    <source>
        <dbReference type="ARBA" id="ARBA00007625"/>
    </source>
</evidence>
<accession>A0A6A5R6Q4</accession>
<organism evidence="7 8">
    <name type="scientific">Didymella exigua CBS 183.55</name>
    <dbReference type="NCBI Taxonomy" id="1150837"/>
    <lineage>
        <taxon>Eukaryota</taxon>
        <taxon>Fungi</taxon>
        <taxon>Dikarya</taxon>
        <taxon>Ascomycota</taxon>
        <taxon>Pezizomycotina</taxon>
        <taxon>Dothideomycetes</taxon>
        <taxon>Pleosporomycetidae</taxon>
        <taxon>Pleosporales</taxon>
        <taxon>Pleosporineae</taxon>
        <taxon>Didymellaceae</taxon>
        <taxon>Didymella</taxon>
    </lineage>
</organism>
<feature type="compositionally biased region" description="Basic residues" evidence="6">
    <location>
        <begin position="410"/>
        <end position="419"/>
    </location>
</feature>
<dbReference type="SUPFAM" id="SSF50978">
    <property type="entry name" value="WD40 repeat-like"/>
    <property type="match status" value="1"/>
</dbReference>
<dbReference type="EMBL" id="ML979006">
    <property type="protein sequence ID" value="KAF1923382.1"/>
    <property type="molecule type" value="Genomic_DNA"/>
</dbReference>
<feature type="compositionally biased region" description="Acidic residues" evidence="6">
    <location>
        <begin position="354"/>
        <end position="379"/>
    </location>
</feature>
<proteinExistence type="inferred from homology"/>
<dbReference type="RefSeq" id="XP_033443635.1">
    <property type="nucleotide sequence ID" value="XM_033597140.1"/>
</dbReference>
<evidence type="ECO:0000256" key="2">
    <source>
        <dbReference type="ARBA" id="ARBA00022574"/>
    </source>
</evidence>
<evidence type="ECO:0000256" key="6">
    <source>
        <dbReference type="SAM" id="MobiDB-lite"/>
    </source>
</evidence>
<dbReference type="InterPro" id="IPR036322">
    <property type="entry name" value="WD40_repeat_dom_sf"/>
</dbReference>
<dbReference type="Gene3D" id="2.130.10.10">
    <property type="entry name" value="YVTN repeat-like/Quinoprotein amine dehydrogenase"/>
    <property type="match status" value="1"/>
</dbReference>
<feature type="compositionally biased region" description="Basic and acidic residues" evidence="6">
    <location>
        <begin position="154"/>
        <end position="166"/>
    </location>
</feature>
<gene>
    <name evidence="7" type="ORF">M421DRAFT_75545</name>
</gene>
<evidence type="ECO:0000313" key="7">
    <source>
        <dbReference type="EMBL" id="KAF1923382.1"/>
    </source>
</evidence>
<feature type="compositionally biased region" description="Low complexity" evidence="6">
    <location>
        <begin position="392"/>
        <end position="402"/>
    </location>
</feature>
<evidence type="ECO:0000256" key="4">
    <source>
        <dbReference type="ARBA" id="ARBA00039238"/>
    </source>
</evidence>
<name>A0A6A5R6Q4_9PLEO</name>
<keyword evidence="8" id="KW-1185">Reference proteome</keyword>
<protein>
    <recommendedName>
        <fullName evidence="4">WD repeat-containing protein JIP5</fullName>
    </recommendedName>
    <alternativeName>
        <fullName evidence="5">WD repeat-containing protein jip5</fullName>
    </alternativeName>
</protein>
<dbReference type="Proteomes" id="UP000800082">
    <property type="component" value="Unassembled WGS sequence"/>
</dbReference>
<feature type="compositionally biased region" description="Low complexity" evidence="6">
    <location>
        <begin position="168"/>
        <end position="181"/>
    </location>
</feature>
<evidence type="ECO:0000256" key="5">
    <source>
        <dbReference type="ARBA" id="ARBA00039514"/>
    </source>
</evidence>
<dbReference type="AlphaFoldDB" id="A0A6A5R6Q4"/>
<dbReference type="GeneID" id="54354807"/>
<keyword evidence="2" id="KW-0853">WD repeat</keyword>
<dbReference type="Pfam" id="PF00400">
    <property type="entry name" value="WD40"/>
    <property type="match status" value="1"/>
</dbReference>
<dbReference type="InterPro" id="IPR015943">
    <property type="entry name" value="WD40/YVTN_repeat-like_dom_sf"/>
</dbReference>
<sequence length="434" mass="46052">MFENVCAIPLDYDLFAQAIHPDEPIVAVGLASGHVQTYRLPGGHDGGSATPASGFGHVDTLWKTRRHKGSCRTLGFSVDGAQLYSAGTDGIVKVADSTTGQVTAKIAVPLDAATGGIDAPTLVHALSPQSLILGTDSSALHIYDIRALGPSRAPRPEATHRPHDDYMSSLTPLPPSDTSTSGFSKQWVTTGGSTLAVTDLRRGVMVRSEDQEEELLSSVIVTGLSKKGSNVGEKVLVGGGNGVLTLWERGVWDDQDERITVDRAKGKEGAESLDALALLPPGVGPGGRIAAVGLGNGDIRFVKIGKNKLIGELKHDELAREGVIGLGFDVTGRMISGGGPTVKIWREKGAVDASEAEEDDEEEEEEEEDHDEDRDEGLEEPAAKRLHESSSDQDSASDAASSSEEEQQSKRKKKKRNKGKQQNSHGILKFSGLD</sequence>
<evidence type="ECO:0000313" key="8">
    <source>
        <dbReference type="Proteomes" id="UP000800082"/>
    </source>
</evidence>
<dbReference type="SMART" id="SM00320">
    <property type="entry name" value="WD40"/>
    <property type="match status" value="3"/>
</dbReference>
<dbReference type="PANTHER" id="PTHR44019:SF20">
    <property type="entry name" value="WD REPEAT-CONTAINING PROTEIN 55"/>
    <property type="match status" value="1"/>
</dbReference>
<dbReference type="OrthoDB" id="2288928at2759"/>
<feature type="compositionally biased region" description="Basic and acidic residues" evidence="6">
    <location>
        <begin position="381"/>
        <end position="390"/>
    </location>
</feature>
<feature type="region of interest" description="Disordered" evidence="6">
    <location>
        <begin position="150"/>
        <end position="185"/>
    </location>
</feature>